<sequence>MDQSPTAPFGVGPYVACIANLAAVQTAHLRLSIAGKLNIETEQRVPASWCSRRPSTSLFRACVSGRSKANGPVCPGGANIPLFVDELGRCGIHSGVLTTKRSWKRTACSICCTFSARYERYRETIALHPRDARAPPLEMVLDTDVIGGDRWFVSRFGWVV</sequence>
<dbReference type="AlphaFoldDB" id="A0A3N4IL52"/>
<reference evidence="1 2" key="1">
    <citation type="journal article" date="2018" name="Nat. Ecol. Evol.">
        <title>Pezizomycetes genomes reveal the molecular basis of ectomycorrhizal truffle lifestyle.</title>
        <authorList>
            <person name="Murat C."/>
            <person name="Payen T."/>
            <person name="Noel B."/>
            <person name="Kuo A."/>
            <person name="Morin E."/>
            <person name="Chen J."/>
            <person name="Kohler A."/>
            <person name="Krizsan K."/>
            <person name="Balestrini R."/>
            <person name="Da Silva C."/>
            <person name="Montanini B."/>
            <person name="Hainaut M."/>
            <person name="Levati E."/>
            <person name="Barry K.W."/>
            <person name="Belfiori B."/>
            <person name="Cichocki N."/>
            <person name="Clum A."/>
            <person name="Dockter R.B."/>
            <person name="Fauchery L."/>
            <person name="Guy J."/>
            <person name="Iotti M."/>
            <person name="Le Tacon F."/>
            <person name="Lindquist E.A."/>
            <person name="Lipzen A."/>
            <person name="Malagnac F."/>
            <person name="Mello A."/>
            <person name="Molinier V."/>
            <person name="Miyauchi S."/>
            <person name="Poulain J."/>
            <person name="Riccioni C."/>
            <person name="Rubini A."/>
            <person name="Sitrit Y."/>
            <person name="Splivallo R."/>
            <person name="Traeger S."/>
            <person name="Wang M."/>
            <person name="Zifcakova L."/>
            <person name="Wipf D."/>
            <person name="Zambonelli A."/>
            <person name="Paolocci F."/>
            <person name="Nowrousian M."/>
            <person name="Ottonello S."/>
            <person name="Baldrian P."/>
            <person name="Spatafora J.W."/>
            <person name="Henrissat B."/>
            <person name="Nagy L.G."/>
            <person name="Aury J.M."/>
            <person name="Wincker P."/>
            <person name="Grigoriev I.V."/>
            <person name="Bonfante P."/>
            <person name="Martin F.M."/>
        </authorList>
    </citation>
    <scope>NUCLEOTIDE SEQUENCE [LARGE SCALE GENOMIC DNA]</scope>
    <source>
        <strain evidence="1 2">RN42</strain>
    </source>
</reference>
<evidence type="ECO:0000313" key="2">
    <source>
        <dbReference type="Proteomes" id="UP000275078"/>
    </source>
</evidence>
<gene>
    <name evidence="1" type="ORF">BJ508DRAFT_121222</name>
</gene>
<accession>A0A3N4IL52</accession>
<dbReference type="Proteomes" id="UP000275078">
    <property type="component" value="Unassembled WGS sequence"/>
</dbReference>
<proteinExistence type="predicted"/>
<protein>
    <submittedName>
        <fullName evidence="1">Uncharacterized protein</fullName>
    </submittedName>
</protein>
<keyword evidence="2" id="KW-1185">Reference proteome</keyword>
<name>A0A3N4IL52_ASCIM</name>
<organism evidence="1 2">
    <name type="scientific">Ascobolus immersus RN42</name>
    <dbReference type="NCBI Taxonomy" id="1160509"/>
    <lineage>
        <taxon>Eukaryota</taxon>
        <taxon>Fungi</taxon>
        <taxon>Dikarya</taxon>
        <taxon>Ascomycota</taxon>
        <taxon>Pezizomycotina</taxon>
        <taxon>Pezizomycetes</taxon>
        <taxon>Pezizales</taxon>
        <taxon>Ascobolaceae</taxon>
        <taxon>Ascobolus</taxon>
    </lineage>
</organism>
<evidence type="ECO:0000313" key="1">
    <source>
        <dbReference type="EMBL" id="RPA86863.1"/>
    </source>
</evidence>
<dbReference type="EMBL" id="ML119648">
    <property type="protein sequence ID" value="RPA86863.1"/>
    <property type="molecule type" value="Genomic_DNA"/>
</dbReference>